<organism evidence="2 3">
    <name type="scientific">Melanomma pulvis-pyrius CBS 109.77</name>
    <dbReference type="NCBI Taxonomy" id="1314802"/>
    <lineage>
        <taxon>Eukaryota</taxon>
        <taxon>Fungi</taxon>
        <taxon>Dikarya</taxon>
        <taxon>Ascomycota</taxon>
        <taxon>Pezizomycotina</taxon>
        <taxon>Dothideomycetes</taxon>
        <taxon>Pleosporomycetidae</taxon>
        <taxon>Pleosporales</taxon>
        <taxon>Melanommataceae</taxon>
        <taxon>Melanomma</taxon>
    </lineage>
</organism>
<name>A0A6A6X8F0_9PLEO</name>
<feature type="region of interest" description="Disordered" evidence="1">
    <location>
        <begin position="1"/>
        <end position="82"/>
    </location>
</feature>
<dbReference type="EMBL" id="MU001963">
    <property type="protein sequence ID" value="KAF2792588.1"/>
    <property type="molecule type" value="Genomic_DNA"/>
</dbReference>
<accession>A0A6A6X8F0</accession>
<evidence type="ECO:0000313" key="2">
    <source>
        <dbReference type="EMBL" id="KAF2792588.1"/>
    </source>
</evidence>
<evidence type="ECO:0000313" key="3">
    <source>
        <dbReference type="Proteomes" id="UP000799757"/>
    </source>
</evidence>
<gene>
    <name evidence="2" type="ORF">K505DRAFT_338557</name>
</gene>
<reference evidence="2" key="1">
    <citation type="journal article" date="2020" name="Stud. Mycol.">
        <title>101 Dothideomycetes genomes: a test case for predicting lifestyles and emergence of pathogens.</title>
        <authorList>
            <person name="Haridas S."/>
            <person name="Albert R."/>
            <person name="Binder M."/>
            <person name="Bloem J."/>
            <person name="Labutti K."/>
            <person name="Salamov A."/>
            <person name="Andreopoulos B."/>
            <person name="Baker S."/>
            <person name="Barry K."/>
            <person name="Bills G."/>
            <person name="Bluhm B."/>
            <person name="Cannon C."/>
            <person name="Castanera R."/>
            <person name="Culley D."/>
            <person name="Daum C."/>
            <person name="Ezra D."/>
            <person name="Gonzalez J."/>
            <person name="Henrissat B."/>
            <person name="Kuo A."/>
            <person name="Liang C."/>
            <person name="Lipzen A."/>
            <person name="Lutzoni F."/>
            <person name="Magnuson J."/>
            <person name="Mondo S."/>
            <person name="Nolan M."/>
            <person name="Ohm R."/>
            <person name="Pangilinan J."/>
            <person name="Park H.-J."/>
            <person name="Ramirez L."/>
            <person name="Alfaro M."/>
            <person name="Sun H."/>
            <person name="Tritt A."/>
            <person name="Yoshinaga Y."/>
            <person name="Zwiers L.-H."/>
            <person name="Turgeon B."/>
            <person name="Goodwin S."/>
            <person name="Spatafora J."/>
            <person name="Crous P."/>
            <person name="Grigoriev I."/>
        </authorList>
    </citation>
    <scope>NUCLEOTIDE SEQUENCE</scope>
    <source>
        <strain evidence="2">CBS 109.77</strain>
    </source>
</reference>
<protein>
    <submittedName>
        <fullName evidence="2">Uncharacterized protein</fullName>
    </submittedName>
</protein>
<dbReference type="Proteomes" id="UP000799757">
    <property type="component" value="Unassembled WGS sequence"/>
</dbReference>
<dbReference type="AlphaFoldDB" id="A0A6A6X8F0"/>
<feature type="compositionally biased region" description="Polar residues" evidence="1">
    <location>
        <begin position="48"/>
        <end position="82"/>
    </location>
</feature>
<proteinExistence type="predicted"/>
<sequence>MSGDLMRLPRATAKDPLTQSMPSCHDSERHSTFGSEAFGPSEPRHHNSGVTDSGSNHRSTSNGLHSQLGTQNGAALNASGGSTRGWSLQNLIPGIRSMESSDRLREFNPKSASEKDRAELEGLAFQKAYATATGAGASLKLTPVSTIRGDEIDVLIYKHASATGNLQLLEVFTMAGATLSTGLQSRSEVSFHTVSFG</sequence>
<evidence type="ECO:0000256" key="1">
    <source>
        <dbReference type="SAM" id="MobiDB-lite"/>
    </source>
</evidence>
<keyword evidence="3" id="KW-1185">Reference proteome</keyword>